<evidence type="ECO:0000256" key="7">
    <source>
        <dbReference type="ARBA" id="ARBA00022741"/>
    </source>
</evidence>
<dbReference type="NCBIfam" id="TIGR00229">
    <property type="entry name" value="sensory_box"/>
    <property type="match status" value="1"/>
</dbReference>
<evidence type="ECO:0000256" key="8">
    <source>
        <dbReference type="ARBA" id="ARBA00022777"/>
    </source>
</evidence>
<dbReference type="GO" id="GO:0007234">
    <property type="term" value="P:osmosensory signaling via phosphorelay pathway"/>
    <property type="evidence" value="ECO:0007669"/>
    <property type="project" value="TreeGrafter"/>
</dbReference>
<dbReference type="Gene3D" id="1.10.287.130">
    <property type="match status" value="1"/>
</dbReference>
<dbReference type="Pfam" id="PF13426">
    <property type="entry name" value="PAS_9"/>
    <property type="match status" value="1"/>
</dbReference>
<dbReference type="Pfam" id="PF02518">
    <property type="entry name" value="HATPase_c"/>
    <property type="match status" value="1"/>
</dbReference>
<keyword evidence="16" id="KW-1185">Reference proteome</keyword>
<dbReference type="SMART" id="SM00388">
    <property type="entry name" value="HisKA"/>
    <property type="match status" value="1"/>
</dbReference>
<proteinExistence type="predicted"/>
<dbReference type="CDD" id="cd00082">
    <property type="entry name" value="HisKA"/>
    <property type="match status" value="1"/>
</dbReference>
<evidence type="ECO:0000256" key="11">
    <source>
        <dbReference type="ARBA" id="ARBA00023012"/>
    </source>
</evidence>
<dbReference type="PRINTS" id="PR00344">
    <property type="entry name" value="BCTRLSENSOR"/>
</dbReference>
<dbReference type="EC" id="2.7.13.3" evidence="3"/>
<gene>
    <name evidence="15" type="ORF">JMN32_04185</name>
</gene>
<keyword evidence="11" id="KW-0902">Two-component regulatory system</keyword>
<dbReference type="PANTHER" id="PTHR42878:SF7">
    <property type="entry name" value="SENSOR HISTIDINE KINASE GLRK"/>
    <property type="match status" value="1"/>
</dbReference>
<evidence type="ECO:0000259" key="13">
    <source>
        <dbReference type="PROSITE" id="PS50109"/>
    </source>
</evidence>
<dbReference type="InterPro" id="IPR036097">
    <property type="entry name" value="HisK_dim/P_sf"/>
</dbReference>
<dbReference type="InterPro" id="IPR004358">
    <property type="entry name" value="Sig_transdc_His_kin-like_C"/>
</dbReference>
<dbReference type="PROSITE" id="PS50109">
    <property type="entry name" value="HIS_KIN"/>
    <property type="match status" value="1"/>
</dbReference>
<sequence>MSSWRLNKIYFEHTSDTIAIVNDRGKILYVNPSFERVSGYDKEEIEGKSIDTLRSGRVFIDAYWNNVRKLNEDRNLFRKVFVDKKKSGNYFYLDTKVILYLSTSTGDRNYILIGTDITDVLDQTQRIELLEVELEKANQTLGTILYRSSHDLRAPITTIQGVLNLARADVKDDKLLSYLDMIVQSTSRLDSLLIDLRKLSRIHSNRFPAQEINFEELVKGILEDLSRFVPINNINVVVDVKVSRKHRYSKYLLSRILRNLIDNACRYRYERSSEQHTVTIIIEDVEGMIQLFIEDNGRGIKDEAQERLFEMFYKAEAVSNRNGLGLHIVKTAIEKLNGQIEFSSTFKKGTKVKVTLP</sequence>
<dbReference type="RefSeq" id="WP_202855033.1">
    <property type="nucleotide sequence ID" value="NZ_JAEUGD010000014.1"/>
</dbReference>
<dbReference type="Gene3D" id="3.30.450.20">
    <property type="entry name" value="PAS domain"/>
    <property type="match status" value="1"/>
</dbReference>
<name>A0A937FV33_9BACT</name>
<reference evidence="15" key="1">
    <citation type="submission" date="2021-01" db="EMBL/GenBank/DDBJ databases">
        <title>Fulvivirga kasyanovii gen. nov., sp nov., a novel member of the phylum Bacteroidetes isolated from seawater in a mussel farm.</title>
        <authorList>
            <person name="Zhao L.-H."/>
            <person name="Wang Z.-J."/>
        </authorList>
    </citation>
    <scope>NUCLEOTIDE SEQUENCE</scope>
    <source>
        <strain evidence="15">29W222</strain>
    </source>
</reference>
<dbReference type="InterPro" id="IPR000014">
    <property type="entry name" value="PAS"/>
</dbReference>
<comment type="caution">
    <text evidence="15">The sequence shown here is derived from an EMBL/GenBank/DDBJ whole genome shotgun (WGS) entry which is preliminary data.</text>
</comment>
<dbReference type="SUPFAM" id="SSF47384">
    <property type="entry name" value="Homodimeric domain of signal transducing histidine kinase"/>
    <property type="match status" value="1"/>
</dbReference>
<dbReference type="InterPro" id="IPR003594">
    <property type="entry name" value="HATPase_dom"/>
</dbReference>
<dbReference type="CDD" id="cd00075">
    <property type="entry name" value="HATPase"/>
    <property type="match status" value="1"/>
</dbReference>
<evidence type="ECO:0000259" key="14">
    <source>
        <dbReference type="PROSITE" id="PS50112"/>
    </source>
</evidence>
<dbReference type="EMBL" id="JAEUGD010000014">
    <property type="protein sequence ID" value="MBL6445492.1"/>
    <property type="molecule type" value="Genomic_DNA"/>
</dbReference>
<comment type="catalytic activity">
    <reaction evidence="1">
        <text>ATP + protein L-histidine = ADP + protein N-phospho-L-histidine.</text>
        <dbReference type="EC" id="2.7.13.3"/>
    </reaction>
</comment>
<dbReference type="SUPFAM" id="SSF55785">
    <property type="entry name" value="PYP-like sensor domain (PAS domain)"/>
    <property type="match status" value="1"/>
</dbReference>
<feature type="domain" description="Histidine kinase" evidence="13">
    <location>
        <begin position="147"/>
        <end position="357"/>
    </location>
</feature>
<evidence type="ECO:0000313" key="16">
    <source>
        <dbReference type="Proteomes" id="UP000614216"/>
    </source>
</evidence>
<keyword evidence="4" id="KW-0597">Phosphoprotein</keyword>
<evidence type="ECO:0000256" key="1">
    <source>
        <dbReference type="ARBA" id="ARBA00000085"/>
    </source>
</evidence>
<dbReference type="GO" id="GO:0000156">
    <property type="term" value="F:phosphorelay response regulator activity"/>
    <property type="evidence" value="ECO:0007669"/>
    <property type="project" value="TreeGrafter"/>
</dbReference>
<dbReference type="GO" id="GO:0005524">
    <property type="term" value="F:ATP binding"/>
    <property type="evidence" value="ECO:0007669"/>
    <property type="project" value="UniProtKB-KW"/>
</dbReference>
<keyword evidence="7" id="KW-0547">Nucleotide-binding</keyword>
<accession>A0A937FV33</accession>
<keyword evidence="6" id="KW-0812">Transmembrane</keyword>
<dbReference type="InterPro" id="IPR005467">
    <property type="entry name" value="His_kinase_dom"/>
</dbReference>
<keyword evidence="10" id="KW-1133">Transmembrane helix</keyword>
<evidence type="ECO:0000256" key="2">
    <source>
        <dbReference type="ARBA" id="ARBA00004141"/>
    </source>
</evidence>
<comment type="subcellular location">
    <subcellularLocation>
        <location evidence="2">Membrane</location>
        <topology evidence="2">Multi-pass membrane protein</topology>
    </subcellularLocation>
</comment>
<dbReference type="Proteomes" id="UP000614216">
    <property type="component" value="Unassembled WGS sequence"/>
</dbReference>
<dbReference type="AlphaFoldDB" id="A0A937FV33"/>
<organism evidence="15 16">
    <name type="scientific">Fulvivirga marina</name>
    <dbReference type="NCBI Taxonomy" id="2494733"/>
    <lineage>
        <taxon>Bacteria</taxon>
        <taxon>Pseudomonadati</taxon>
        <taxon>Bacteroidota</taxon>
        <taxon>Cytophagia</taxon>
        <taxon>Cytophagales</taxon>
        <taxon>Fulvivirgaceae</taxon>
        <taxon>Fulvivirga</taxon>
    </lineage>
</organism>
<evidence type="ECO:0000256" key="6">
    <source>
        <dbReference type="ARBA" id="ARBA00022692"/>
    </source>
</evidence>
<evidence type="ECO:0000256" key="5">
    <source>
        <dbReference type="ARBA" id="ARBA00022679"/>
    </source>
</evidence>
<evidence type="ECO:0000256" key="9">
    <source>
        <dbReference type="ARBA" id="ARBA00022840"/>
    </source>
</evidence>
<dbReference type="GO" id="GO:0030295">
    <property type="term" value="F:protein kinase activator activity"/>
    <property type="evidence" value="ECO:0007669"/>
    <property type="project" value="TreeGrafter"/>
</dbReference>
<dbReference type="InterPro" id="IPR050351">
    <property type="entry name" value="BphY/WalK/GraS-like"/>
</dbReference>
<dbReference type="GO" id="GO:0000155">
    <property type="term" value="F:phosphorelay sensor kinase activity"/>
    <property type="evidence" value="ECO:0007669"/>
    <property type="project" value="InterPro"/>
</dbReference>
<dbReference type="Gene3D" id="3.30.565.10">
    <property type="entry name" value="Histidine kinase-like ATPase, C-terminal domain"/>
    <property type="match status" value="1"/>
</dbReference>
<evidence type="ECO:0000256" key="10">
    <source>
        <dbReference type="ARBA" id="ARBA00022989"/>
    </source>
</evidence>
<feature type="domain" description="PAS" evidence="14">
    <location>
        <begin position="11"/>
        <end position="49"/>
    </location>
</feature>
<keyword evidence="9" id="KW-0067">ATP-binding</keyword>
<evidence type="ECO:0000313" key="15">
    <source>
        <dbReference type="EMBL" id="MBL6445492.1"/>
    </source>
</evidence>
<dbReference type="CDD" id="cd00130">
    <property type="entry name" value="PAS"/>
    <property type="match status" value="1"/>
</dbReference>
<dbReference type="PANTHER" id="PTHR42878">
    <property type="entry name" value="TWO-COMPONENT HISTIDINE KINASE"/>
    <property type="match status" value="1"/>
</dbReference>
<evidence type="ECO:0000256" key="4">
    <source>
        <dbReference type="ARBA" id="ARBA00022553"/>
    </source>
</evidence>
<keyword evidence="5" id="KW-0808">Transferase</keyword>
<keyword evidence="12" id="KW-0472">Membrane</keyword>
<dbReference type="Pfam" id="PF00512">
    <property type="entry name" value="HisKA"/>
    <property type="match status" value="1"/>
</dbReference>
<dbReference type="InterPro" id="IPR035965">
    <property type="entry name" value="PAS-like_dom_sf"/>
</dbReference>
<dbReference type="GO" id="GO:0016020">
    <property type="term" value="C:membrane"/>
    <property type="evidence" value="ECO:0007669"/>
    <property type="project" value="UniProtKB-SubCell"/>
</dbReference>
<dbReference type="InterPro" id="IPR036890">
    <property type="entry name" value="HATPase_C_sf"/>
</dbReference>
<dbReference type="PROSITE" id="PS50112">
    <property type="entry name" value="PAS"/>
    <property type="match status" value="1"/>
</dbReference>
<protein>
    <recommendedName>
        <fullName evidence="3">histidine kinase</fullName>
        <ecNumber evidence="3">2.7.13.3</ecNumber>
    </recommendedName>
</protein>
<dbReference type="SMART" id="SM00091">
    <property type="entry name" value="PAS"/>
    <property type="match status" value="1"/>
</dbReference>
<dbReference type="SUPFAM" id="SSF55874">
    <property type="entry name" value="ATPase domain of HSP90 chaperone/DNA topoisomerase II/histidine kinase"/>
    <property type="match status" value="1"/>
</dbReference>
<evidence type="ECO:0000256" key="3">
    <source>
        <dbReference type="ARBA" id="ARBA00012438"/>
    </source>
</evidence>
<dbReference type="SMART" id="SM00387">
    <property type="entry name" value="HATPase_c"/>
    <property type="match status" value="1"/>
</dbReference>
<keyword evidence="8" id="KW-0418">Kinase</keyword>
<dbReference type="InterPro" id="IPR003661">
    <property type="entry name" value="HisK_dim/P_dom"/>
</dbReference>
<evidence type="ECO:0000256" key="12">
    <source>
        <dbReference type="ARBA" id="ARBA00023136"/>
    </source>
</evidence>